<dbReference type="InterPro" id="IPR002110">
    <property type="entry name" value="Ankyrin_rpt"/>
</dbReference>
<evidence type="ECO:0000256" key="1">
    <source>
        <dbReference type="PROSITE-ProRule" id="PRU00023"/>
    </source>
</evidence>
<sequence>RTSLHHACVNSHVDVVRFLVKENCHLNPTDNVKRLPQMKALQCQEEECIALLLEHGADPNLADADSNSAFHLGVLSPNTTIARVLHEHNANIDALNQEGYSPLNFAVSKHHEEMVELLQKKEADGHAQDQCDR</sequence>
<organism evidence="2 3">
    <name type="scientific">Rynchops niger</name>
    <name type="common">Black skimmer</name>
    <dbReference type="NCBI Taxonomy" id="227184"/>
    <lineage>
        <taxon>Eukaryota</taxon>
        <taxon>Metazoa</taxon>
        <taxon>Chordata</taxon>
        <taxon>Craniata</taxon>
        <taxon>Vertebrata</taxon>
        <taxon>Euteleostomi</taxon>
        <taxon>Archelosauria</taxon>
        <taxon>Archosauria</taxon>
        <taxon>Dinosauria</taxon>
        <taxon>Saurischia</taxon>
        <taxon>Theropoda</taxon>
        <taxon>Coelurosauria</taxon>
        <taxon>Aves</taxon>
        <taxon>Neognathae</taxon>
        <taxon>Neoaves</taxon>
        <taxon>Charadriiformes</taxon>
        <taxon>Laridae</taxon>
        <taxon>Rynchops</taxon>
    </lineage>
</organism>
<protein>
    <submittedName>
        <fullName evidence="2">ANKR7 protein</fullName>
    </submittedName>
</protein>
<gene>
    <name evidence="2" type="primary">Ankrd7_1</name>
    <name evidence="2" type="ORF">RYNNIG_R07959</name>
</gene>
<keyword evidence="3" id="KW-1185">Reference proteome</keyword>
<dbReference type="AlphaFoldDB" id="A0A7L1K176"/>
<dbReference type="OrthoDB" id="9995210at2759"/>
<dbReference type="Proteomes" id="UP000525416">
    <property type="component" value="Unassembled WGS sequence"/>
</dbReference>
<dbReference type="EMBL" id="VXBH01005939">
    <property type="protein sequence ID" value="NXN56583.1"/>
    <property type="molecule type" value="Genomic_DNA"/>
</dbReference>
<reference evidence="2 3" key="1">
    <citation type="submission" date="2019-09" db="EMBL/GenBank/DDBJ databases">
        <title>Bird 10,000 Genomes (B10K) Project - Family phase.</title>
        <authorList>
            <person name="Zhang G."/>
        </authorList>
    </citation>
    <scope>NUCLEOTIDE SEQUENCE [LARGE SCALE GENOMIC DNA]</scope>
    <source>
        <strain evidence="2">B10K-DU-002-16</strain>
        <tissue evidence="2">Muscle</tissue>
    </source>
</reference>
<dbReference type="Pfam" id="PF12796">
    <property type="entry name" value="Ank_2"/>
    <property type="match status" value="1"/>
</dbReference>
<dbReference type="PANTHER" id="PTHR24147">
    <property type="entry name" value="ANKYRIN REPEAT DOMAIN 36-RELATED"/>
    <property type="match status" value="1"/>
</dbReference>
<dbReference type="SUPFAM" id="SSF48403">
    <property type="entry name" value="Ankyrin repeat"/>
    <property type="match status" value="1"/>
</dbReference>
<dbReference type="SMART" id="SM00248">
    <property type="entry name" value="ANK"/>
    <property type="match status" value="4"/>
</dbReference>
<feature type="repeat" description="ANK" evidence="1">
    <location>
        <begin position="98"/>
        <end position="130"/>
    </location>
</feature>
<feature type="repeat" description="ANK" evidence="1">
    <location>
        <begin position="1"/>
        <end position="31"/>
    </location>
</feature>
<evidence type="ECO:0000313" key="2">
    <source>
        <dbReference type="EMBL" id="NXN56583.1"/>
    </source>
</evidence>
<keyword evidence="1" id="KW-0040">ANK repeat</keyword>
<dbReference type="InterPro" id="IPR050657">
    <property type="entry name" value="Ankyrin_repeat_domain"/>
</dbReference>
<evidence type="ECO:0000313" key="3">
    <source>
        <dbReference type="Proteomes" id="UP000525416"/>
    </source>
</evidence>
<feature type="non-terminal residue" evidence="2">
    <location>
        <position position="133"/>
    </location>
</feature>
<dbReference type="PROSITE" id="PS50088">
    <property type="entry name" value="ANK_REPEAT"/>
    <property type="match status" value="2"/>
</dbReference>
<comment type="caution">
    <text evidence="2">The sequence shown here is derived from an EMBL/GenBank/DDBJ whole genome shotgun (WGS) entry which is preliminary data.</text>
</comment>
<dbReference type="Pfam" id="PF13637">
    <property type="entry name" value="Ank_4"/>
    <property type="match status" value="1"/>
</dbReference>
<name>A0A7L1K176_RYNNI</name>
<proteinExistence type="predicted"/>
<dbReference type="Gene3D" id="1.25.40.20">
    <property type="entry name" value="Ankyrin repeat-containing domain"/>
    <property type="match status" value="2"/>
</dbReference>
<dbReference type="PROSITE" id="PS50297">
    <property type="entry name" value="ANK_REP_REGION"/>
    <property type="match status" value="2"/>
</dbReference>
<accession>A0A7L1K176</accession>
<feature type="non-terminal residue" evidence="2">
    <location>
        <position position="1"/>
    </location>
</feature>
<dbReference type="PANTHER" id="PTHR24147:SF53">
    <property type="entry name" value="ANKYRIN REPEAT DOMAIN 26"/>
    <property type="match status" value="1"/>
</dbReference>
<dbReference type="InterPro" id="IPR036770">
    <property type="entry name" value="Ankyrin_rpt-contain_sf"/>
</dbReference>